<evidence type="ECO:0000313" key="3">
    <source>
        <dbReference type="Proteomes" id="UP001597510"/>
    </source>
</evidence>
<accession>A0ABW5J2E9</accession>
<reference evidence="3" key="1">
    <citation type="journal article" date="2019" name="Int. J. Syst. Evol. Microbiol.">
        <title>The Global Catalogue of Microorganisms (GCM) 10K type strain sequencing project: providing services to taxonomists for standard genome sequencing and annotation.</title>
        <authorList>
            <consortium name="The Broad Institute Genomics Platform"/>
            <consortium name="The Broad Institute Genome Sequencing Center for Infectious Disease"/>
            <person name="Wu L."/>
            <person name="Ma J."/>
        </authorList>
    </citation>
    <scope>NUCLEOTIDE SEQUENCE [LARGE SCALE GENOMIC DNA]</scope>
    <source>
        <strain evidence="3">KCTC 52344</strain>
    </source>
</reference>
<dbReference type="PROSITE" id="PS51257">
    <property type="entry name" value="PROKAR_LIPOPROTEIN"/>
    <property type="match status" value="1"/>
</dbReference>
<dbReference type="RefSeq" id="WP_340235578.1">
    <property type="nucleotide sequence ID" value="NZ_JBBEWC010000004.1"/>
</dbReference>
<proteinExistence type="predicted"/>
<keyword evidence="3" id="KW-1185">Reference proteome</keyword>
<organism evidence="2 3">
    <name type="scientific">Emticicia soli</name>
    <dbReference type="NCBI Taxonomy" id="2027878"/>
    <lineage>
        <taxon>Bacteria</taxon>
        <taxon>Pseudomonadati</taxon>
        <taxon>Bacteroidota</taxon>
        <taxon>Cytophagia</taxon>
        <taxon>Cytophagales</taxon>
        <taxon>Leadbetterellaceae</taxon>
        <taxon>Emticicia</taxon>
    </lineage>
</organism>
<dbReference type="EMBL" id="JBHULC010000004">
    <property type="protein sequence ID" value="MFD2520166.1"/>
    <property type="molecule type" value="Genomic_DNA"/>
</dbReference>
<evidence type="ECO:0000313" key="2">
    <source>
        <dbReference type="EMBL" id="MFD2520166.1"/>
    </source>
</evidence>
<protein>
    <submittedName>
        <fullName evidence="2">DUF4292 domain-containing protein</fullName>
    </submittedName>
</protein>
<dbReference type="InterPro" id="IPR025634">
    <property type="entry name" value="DUF4292"/>
</dbReference>
<evidence type="ECO:0000256" key="1">
    <source>
        <dbReference type="SAM" id="MobiDB-lite"/>
    </source>
</evidence>
<dbReference type="Pfam" id="PF14125">
    <property type="entry name" value="DUF4292"/>
    <property type="match status" value="1"/>
</dbReference>
<dbReference type="Proteomes" id="UP001597510">
    <property type="component" value="Unassembled WGS sequence"/>
</dbReference>
<name>A0ABW5J2E9_9BACT</name>
<sequence>MSSRHSILIFSCLIILFTSSCKRQKIHKSSDDTTNVAVSPTDASNNDVSTTPASKVDVTPADIDFKFLKIKSKVDFSSGSVKQSFPVLVHIEKDKKIWLSIAVGLEAARGIITQDSIIFLDRLHRNYYKFDFATLSRQFNFNINYDLVQAMLIGNMPIKKRENDLITKEENNFVIKQQESTVTIENIIAELNLKLQKLRAADATGGSKMEIDYGNFLSINSFLFPQAINAKIDAPKDDKNSQTLINLQHNKIEFLDESPGFSFSIPKGYSPK</sequence>
<feature type="region of interest" description="Disordered" evidence="1">
    <location>
        <begin position="32"/>
        <end position="52"/>
    </location>
</feature>
<comment type="caution">
    <text evidence="2">The sequence shown here is derived from an EMBL/GenBank/DDBJ whole genome shotgun (WGS) entry which is preliminary data.</text>
</comment>
<gene>
    <name evidence="2" type="ORF">ACFSR2_04675</name>
</gene>